<proteinExistence type="predicted"/>
<sequence>MARIRTIKPEFWYSEQVEECSPSARLLFIGMWNFCDDGGVHPDSTKRLKMQVFPADNFSGEDIAGFVNELVAAGLLRRFEADGKPYLSVTGWHHQKIERPTYKHPRPLSNEGSAAARGARDEESPSTAQAPDGPSPNGERELDELSANARRTLPPGRDADADVYGAGNVDEAKPSKGPGRMRKPSVEEVRDYCREHGYTIDACHFVDHYMANGWIVGKAPMKDWKACVRNWERNEHRRTGPKTASDDPHGNQQSRNKFLASIPND</sequence>
<feature type="region of interest" description="Disordered" evidence="1">
    <location>
        <begin position="98"/>
        <end position="185"/>
    </location>
</feature>
<reference evidence="2 3" key="1">
    <citation type="submission" date="2019-02" db="EMBL/GenBank/DDBJ databases">
        <title>Deep-cultivation of Planctomycetes and their phenomic and genomic characterization uncovers novel biology.</title>
        <authorList>
            <person name="Wiegand S."/>
            <person name="Jogler M."/>
            <person name="Boedeker C."/>
            <person name="Pinto D."/>
            <person name="Vollmers J."/>
            <person name="Rivas-Marin E."/>
            <person name="Kohn T."/>
            <person name="Peeters S.H."/>
            <person name="Heuer A."/>
            <person name="Rast P."/>
            <person name="Oberbeckmann S."/>
            <person name="Bunk B."/>
            <person name="Jeske O."/>
            <person name="Meyerdierks A."/>
            <person name="Storesund J.E."/>
            <person name="Kallscheuer N."/>
            <person name="Luecker S."/>
            <person name="Lage O.M."/>
            <person name="Pohl T."/>
            <person name="Merkel B.J."/>
            <person name="Hornburger P."/>
            <person name="Mueller R.-W."/>
            <person name="Bruemmer F."/>
            <person name="Labrenz M."/>
            <person name="Spormann A.M."/>
            <person name="Op den Camp H."/>
            <person name="Overmann J."/>
            <person name="Amann R."/>
            <person name="Jetten M.S.M."/>
            <person name="Mascher T."/>
            <person name="Medema M.H."/>
            <person name="Devos D.P."/>
            <person name="Kaster A.-K."/>
            <person name="Ovreas L."/>
            <person name="Rohde M."/>
            <person name="Galperin M.Y."/>
            <person name="Jogler C."/>
        </authorList>
    </citation>
    <scope>NUCLEOTIDE SEQUENCE [LARGE SCALE GENOMIC DNA]</scope>
    <source>
        <strain evidence="2 3">I41</strain>
    </source>
</reference>
<gene>
    <name evidence="2" type="ORF">I41_44130</name>
</gene>
<accession>A0A517U3L4</accession>
<dbReference type="EMBL" id="CP036339">
    <property type="protein sequence ID" value="QDT75203.1"/>
    <property type="molecule type" value="Genomic_DNA"/>
</dbReference>
<feature type="compositionally biased region" description="Basic and acidic residues" evidence="1">
    <location>
        <begin position="234"/>
        <end position="249"/>
    </location>
</feature>
<keyword evidence="3" id="KW-1185">Reference proteome</keyword>
<evidence type="ECO:0000256" key="1">
    <source>
        <dbReference type="SAM" id="MobiDB-lite"/>
    </source>
</evidence>
<evidence type="ECO:0000313" key="2">
    <source>
        <dbReference type="EMBL" id="QDT75203.1"/>
    </source>
</evidence>
<feature type="region of interest" description="Disordered" evidence="1">
    <location>
        <begin position="234"/>
        <end position="265"/>
    </location>
</feature>
<organism evidence="2 3">
    <name type="scientific">Lacipirellula limnantheis</name>
    <dbReference type="NCBI Taxonomy" id="2528024"/>
    <lineage>
        <taxon>Bacteria</taxon>
        <taxon>Pseudomonadati</taxon>
        <taxon>Planctomycetota</taxon>
        <taxon>Planctomycetia</taxon>
        <taxon>Pirellulales</taxon>
        <taxon>Lacipirellulaceae</taxon>
        <taxon>Lacipirellula</taxon>
    </lineage>
</organism>
<dbReference type="Proteomes" id="UP000317909">
    <property type="component" value="Chromosome"/>
</dbReference>
<name>A0A517U3L4_9BACT</name>
<dbReference type="AlphaFoldDB" id="A0A517U3L4"/>
<dbReference type="KEGG" id="llh:I41_44130"/>
<protein>
    <submittedName>
        <fullName evidence="2">Uncharacterized protein</fullName>
    </submittedName>
</protein>
<evidence type="ECO:0000313" key="3">
    <source>
        <dbReference type="Proteomes" id="UP000317909"/>
    </source>
</evidence>